<dbReference type="PANTHER" id="PTHR30383">
    <property type="entry name" value="THIOESTERASE 1/PROTEASE 1/LYSOPHOSPHOLIPASE L1"/>
    <property type="match status" value="1"/>
</dbReference>
<sequence>MVRPLLLMALVGFATLARANGILILGDSISAAYGIEKSQGWVHLFEQSLDASCSNLQVINASVSGETTAGGKSRLPGLLEQHQPQIVVIELGGNDGLRGLSPIIMRQNIAQMVSVSRESGATPVILGMRIPPNYGKQYSRLFEQQFTQVAVELDVPLFPFFLEGVIEQNGIQQDGIHPTAEVQPLLLENALTVLAPLLPGQCLSARQNSHNAG</sequence>
<dbReference type="Pfam" id="PF13472">
    <property type="entry name" value="Lipase_GDSL_2"/>
    <property type="match status" value="1"/>
</dbReference>
<feature type="domain" description="SGNH hydrolase-type esterase" evidence="1">
    <location>
        <begin position="24"/>
        <end position="181"/>
    </location>
</feature>
<dbReference type="InterPro" id="IPR013830">
    <property type="entry name" value="SGNH_hydro"/>
</dbReference>
<evidence type="ECO:0000313" key="3">
    <source>
        <dbReference type="Proteomes" id="UP000283734"/>
    </source>
</evidence>
<dbReference type="EMBL" id="QYYA01000001">
    <property type="protein sequence ID" value="RJG20309.1"/>
    <property type="molecule type" value="Genomic_DNA"/>
</dbReference>
<dbReference type="SUPFAM" id="SSF52266">
    <property type="entry name" value="SGNH hydrolase"/>
    <property type="match status" value="1"/>
</dbReference>
<evidence type="ECO:0000259" key="1">
    <source>
        <dbReference type="Pfam" id="PF13472"/>
    </source>
</evidence>
<reference evidence="2 3" key="1">
    <citation type="submission" date="2018-09" db="EMBL/GenBank/DDBJ databases">
        <title>Alcanivorax profundi sp. nov., isolated from 1000 m-depth seawater of the Mariana Trench.</title>
        <authorList>
            <person name="Liu J."/>
        </authorList>
    </citation>
    <scope>NUCLEOTIDE SEQUENCE [LARGE SCALE GENOMIC DNA]</scope>
    <source>
        <strain evidence="2 3">MTEO17</strain>
    </source>
</reference>
<protein>
    <submittedName>
        <fullName evidence="2">Arylesterase</fullName>
    </submittedName>
</protein>
<proteinExistence type="predicted"/>
<dbReference type="PANTHER" id="PTHR30383:SF24">
    <property type="entry name" value="THIOESTERASE 1_PROTEASE 1_LYSOPHOSPHOLIPASE L1"/>
    <property type="match status" value="1"/>
</dbReference>
<dbReference type="InterPro" id="IPR051532">
    <property type="entry name" value="Ester_Hydrolysis_Enzymes"/>
</dbReference>
<dbReference type="OrthoDB" id="9786188at2"/>
<dbReference type="Gene3D" id="3.40.50.1110">
    <property type="entry name" value="SGNH hydrolase"/>
    <property type="match status" value="1"/>
</dbReference>
<dbReference type="GO" id="GO:0004622">
    <property type="term" value="F:phosphatidylcholine lysophospholipase activity"/>
    <property type="evidence" value="ECO:0007669"/>
    <property type="project" value="TreeGrafter"/>
</dbReference>
<dbReference type="InterPro" id="IPR036514">
    <property type="entry name" value="SGNH_hydro_sf"/>
</dbReference>
<accession>A0A418Y448</accession>
<keyword evidence="3" id="KW-1185">Reference proteome</keyword>
<gene>
    <name evidence="2" type="ORF">D4A39_04230</name>
</gene>
<organism evidence="2 3">
    <name type="scientific">Alcanivorax profundi</name>
    <dbReference type="NCBI Taxonomy" id="2338368"/>
    <lineage>
        <taxon>Bacteria</taxon>
        <taxon>Pseudomonadati</taxon>
        <taxon>Pseudomonadota</taxon>
        <taxon>Gammaproteobacteria</taxon>
        <taxon>Oceanospirillales</taxon>
        <taxon>Alcanivoracaceae</taxon>
        <taxon>Alcanivorax</taxon>
    </lineage>
</organism>
<dbReference type="CDD" id="cd01822">
    <property type="entry name" value="Lysophospholipase_L1_like"/>
    <property type="match status" value="1"/>
</dbReference>
<comment type="caution">
    <text evidence="2">The sequence shown here is derived from an EMBL/GenBank/DDBJ whole genome shotgun (WGS) entry which is preliminary data.</text>
</comment>
<name>A0A418Y448_9GAMM</name>
<evidence type="ECO:0000313" key="2">
    <source>
        <dbReference type="EMBL" id="RJG20309.1"/>
    </source>
</evidence>
<dbReference type="AlphaFoldDB" id="A0A418Y448"/>
<dbReference type="Proteomes" id="UP000283734">
    <property type="component" value="Unassembled WGS sequence"/>
</dbReference>